<organism evidence="3 4">
    <name type="scientific">Macleaya cordata</name>
    <name type="common">Five-seeded plume-poppy</name>
    <name type="synonym">Bocconia cordata</name>
    <dbReference type="NCBI Taxonomy" id="56857"/>
    <lineage>
        <taxon>Eukaryota</taxon>
        <taxon>Viridiplantae</taxon>
        <taxon>Streptophyta</taxon>
        <taxon>Embryophyta</taxon>
        <taxon>Tracheophyta</taxon>
        <taxon>Spermatophyta</taxon>
        <taxon>Magnoliopsida</taxon>
        <taxon>Ranunculales</taxon>
        <taxon>Papaveraceae</taxon>
        <taxon>Papaveroideae</taxon>
        <taxon>Macleaya</taxon>
    </lineage>
</organism>
<dbReference type="OrthoDB" id="1884515at2759"/>
<dbReference type="InParanoid" id="A0A200RAW4"/>
<dbReference type="SUPFAM" id="SSF158997">
    <property type="entry name" value="Trm112p-like"/>
    <property type="match status" value="1"/>
</dbReference>
<dbReference type="InterPro" id="IPR005651">
    <property type="entry name" value="Trm112-like"/>
</dbReference>
<evidence type="ECO:0000256" key="1">
    <source>
        <dbReference type="ARBA" id="ARBA00038479"/>
    </source>
</evidence>
<comment type="caution">
    <text evidence="3">The sequence shown here is derived from an EMBL/GenBank/DDBJ whole genome shotgun (WGS) entry which is preliminary data.</text>
</comment>
<dbReference type="Pfam" id="PF03966">
    <property type="entry name" value="Trm112p"/>
    <property type="match status" value="1"/>
</dbReference>
<dbReference type="PANTHER" id="PTHR33505:SF4">
    <property type="entry name" value="PROTEIN PREY, MITOCHONDRIAL"/>
    <property type="match status" value="1"/>
</dbReference>
<dbReference type="AlphaFoldDB" id="A0A200RAW4"/>
<name>A0A200RAW4_MACCD</name>
<dbReference type="Proteomes" id="UP000195402">
    <property type="component" value="Unassembled WGS sequence"/>
</dbReference>
<evidence type="ECO:0000256" key="2">
    <source>
        <dbReference type="ARBA" id="ARBA00040939"/>
    </source>
</evidence>
<protein>
    <recommendedName>
        <fullName evidence="2">Protein preY, mitochondrial</fullName>
    </recommendedName>
</protein>
<reference evidence="3 4" key="1">
    <citation type="journal article" date="2017" name="Mol. Plant">
        <title>The Genome of Medicinal Plant Macleaya cordata Provides New Insights into Benzylisoquinoline Alkaloids Metabolism.</title>
        <authorList>
            <person name="Liu X."/>
            <person name="Liu Y."/>
            <person name="Huang P."/>
            <person name="Ma Y."/>
            <person name="Qing Z."/>
            <person name="Tang Q."/>
            <person name="Cao H."/>
            <person name="Cheng P."/>
            <person name="Zheng Y."/>
            <person name="Yuan Z."/>
            <person name="Zhou Y."/>
            <person name="Liu J."/>
            <person name="Tang Z."/>
            <person name="Zhuo Y."/>
            <person name="Zhang Y."/>
            <person name="Yu L."/>
            <person name="Huang J."/>
            <person name="Yang P."/>
            <person name="Peng Q."/>
            <person name="Zhang J."/>
            <person name="Jiang W."/>
            <person name="Zhang Z."/>
            <person name="Lin K."/>
            <person name="Ro D.K."/>
            <person name="Chen X."/>
            <person name="Xiong X."/>
            <person name="Shang Y."/>
            <person name="Huang S."/>
            <person name="Zeng J."/>
        </authorList>
    </citation>
    <scope>NUCLEOTIDE SEQUENCE [LARGE SCALE GENOMIC DNA]</scope>
    <source>
        <strain evidence="4">cv. BLH2017</strain>
        <tissue evidence="3">Root</tissue>
    </source>
</reference>
<dbReference type="EMBL" id="MVGT01000169">
    <property type="protein sequence ID" value="OVA19823.1"/>
    <property type="molecule type" value="Genomic_DNA"/>
</dbReference>
<sequence length="287" mass="30754">MEPSLRYSLACCSSRSDSLVPYPVYSVISAGEHLGQQRRSNVSQPRRVERANVLPAPTTAFSFCASLTAILVSLDRSFVLSFVVIWLEGIRHGECQETCVSIGFPEARRTSQSKKEHILIVLKEHILIIIEELILIITEELIPICRGELTQGGELTDGVVDQKTRGFPESEISAGPREKMLRWSSTLHREATGGEAGTGVAGAETTIISETLSEILVCPLSKQPLRRRLISRGGGGGGGGGEGGGESDSVLISGALGVSYPIVDGIPCLVPSDGKLLEIDETSKPPY</sequence>
<proteinExistence type="inferred from homology"/>
<dbReference type="Gene3D" id="2.20.25.10">
    <property type="match status" value="1"/>
</dbReference>
<evidence type="ECO:0000313" key="4">
    <source>
        <dbReference type="Proteomes" id="UP000195402"/>
    </source>
</evidence>
<comment type="similarity">
    <text evidence="1">Belongs to the PREY family.</text>
</comment>
<dbReference type="PANTHER" id="PTHR33505">
    <property type="entry name" value="ZGC:162634"/>
    <property type="match status" value="1"/>
</dbReference>
<accession>A0A200RAW4</accession>
<gene>
    <name evidence="3" type="ORF">BVC80_1689g10</name>
</gene>
<dbReference type="STRING" id="56857.A0A200RAW4"/>
<evidence type="ECO:0000313" key="3">
    <source>
        <dbReference type="EMBL" id="OVA19823.1"/>
    </source>
</evidence>
<keyword evidence="4" id="KW-1185">Reference proteome</keyword>